<dbReference type="Pfam" id="PF14574">
    <property type="entry name" value="RACo_C_ter"/>
    <property type="match status" value="1"/>
</dbReference>
<dbReference type="RefSeq" id="WP_009204914.1">
    <property type="nucleotide sequence ID" value="NC_022357.1"/>
</dbReference>
<proteinExistence type="predicted"/>
<dbReference type="KEGG" id="sdr:SCD_n01910"/>
<dbReference type="EMBL" id="AP013066">
    <property type="protein sequence ID" value="BAN35721.1"/>
    <property type="molecule type" value="Genomic_DNA"/>
</dbReference>
<dbReference type="Gene3D" id="3.10.20.30">
    <property type="match status" value="1"/>
</dbReference>
<dbReference type="Gene3D" id="3.30.420.480">
    <property type="entry name" value="Domain of unknown function (DUF4445)"/>
    <property type="match status" value="1"/>
</dbReference>
<feature type="domain" description="2Fe-2S ferredoxin-type" evidence="1">
    <location>
        <begin position="2"/>
        <end position="96"/>
    </location>
</feature>
<dbReference type="InterPro" id="IPR036010">
    <property type="entry name" value="2Fe-2S_ferredoxin-like_sf"/>
</dbReference>
<name>S6AHV4_SULDS</name>
<accession>S6AHV4</accession>
<dbReference type="GO" id="GO:0051536">
    <property type="term" value="F:iron-sulfur cluster binding"/>
    <property type="evidence" value="ECO:0007669"/>
    <property type="project" value="InterPro"/>
</dbReference>
<dbReference type="InterPro" id="IPR043129">
    <property type="entry name" value="ATPase_NBD"/>
</dbReference>
<organism evidence="2 3">
    <name type="scientific">Sulfuricella denitrificans (strain DSM 22764 / NBRC 105220 / skB26)</name>
    <dbReference type="NCBI Taxonomy" id="1163617"/>
    <lineage>
        <taxon>Bacteria</taxon>
        <taxon>Pseudomonadati</taxon>
        <taxon>Pseudomonadota</taxon>
        <taxon>Betaproteobacteria</taxon>
        <taxon>Nitrosomonadales</taxon>
        <taxon>Sulfuricellaceae</taxon>
        <taxon>Sulfuricella</taxon>
    </lineage>
</organism>
<dbReference type="PANTHER" id="PTHR42895:SF2">
    <property type="entry name" value="IRON-SULFUR CLUSTER PROTEIN"/>
    <property type="match status" value="1"/>
</dbReference>
<dbReference type="CDD" id="cd00207">
    <property type="entry name" value="fer2"/>
    <property type="match status" value="1"/>
</dbReference>
<dbReference type="SUPFAM" id="SSF53067">
    <property type="entry name" value="Actin-like ATPase domain"/>
    <property type="match status" value="1"/>
</dbReference>
<dbReference type="InterPro" id="IPR052911">
    <property type="entry name" value="Corrinoid_activation_enz"/>
</dbReference>
<evidence type="ECO:0000313" key="3">
    <source>
        <dbReference type="Proteomes" id="UP000015559"/>
    </source>
</evidence>
<dbReference type="HOGENOM" id="CLU_019091_0_0_4"/>
<keyword evidence="3" id="KW-1185">Reference proteome</keyword>
<evidence type="ECO:0000259" key="1">
    <source>
        <dbReference type="PROSITE" id="PS51085"/>
    </source>
</evidence>
<dbReference type="InterPro" id="IPR042259">
    <property type="entry name" value="Raco-like_middle_sf"/>
</dbReference>
<dbReference type="InterPro" id="IPR012675">
    <property type="entry name" value="Beta-grasp_dom_sf"/>
</dbReference>
<dbReference type="Pfam" id="PF00111">
    <property type="entry name" value="Fer2"/>
    <property type="match status" value="1"/>
</dbReference>
<protein>
    <submittedName>
        <fullName evidence="2">Putative metal-binding protein</fullName>
    </submittedName>
</protein>
<dbReference type="InterPro" id="IPR001041">
    <property type="entry name" value="2Fe-2S_ferredoxin-type"/>
</dbReference>
<dbReference type="Pfam" id="PF17651">
    <property type="entry name" value="Raco_middle"/>
    <property type="match status" value="1"/>
</dbReference>
<dbReference type="eggNOG" id="COG0633">
    <property type="taxonomic scope" value="Bacteria"/>
</dbReference>
<dbReference type="Proteomes" id="UP000015559">
    <property type="component" value="Chromosome"/>
</dbReference>
<dbReference type="AlphaFoldDB" id="S6AHV4"/>
<reference evidence="2 3" key="1">
    <citation type="journal article" date="2012" name="Appl. Environ. Microbiol.">
        <title>Draft genome sequence of a psychrotolerant sulfur-oxidizing bacterium, Sulfuricella denitrificans skB26, and proteomic insights into cold adaptation.</title>
        <authorList>
            <person name="Watanabe T."/>
            <person name="Kojima H."/>
            <person name="Fukui M."/>
        </authorList>
    </citation>
    <scope>NUCLEOTIDE SEQUENCE [LARGE SCALE GENOMIC DNA]</scope>
    <source>
        <strain evidence="3">skB26</strain>
    </source>
</reference>
<dbReference type="eggNOG" id="COG3894">
    <property type="taxonomic scope" value="Bacteria"/>
</dbReference>
<dbReference type="SUPFAM" id="SSF54292">
    <property type="entry name" value="2Fe-2S ferredoxin-like"/>
    <property type="match status" value="1"/>
</dbReference>
<sequence>MPELILSIDGETHRIPFELGPSVREILDATDFRVRSGCRGIGACGLCRVHVAGGEASELTQNERLHLTSAQISQGVRLACQVSPRHDMQVEILNPAPPSNWKSSPDTALLHTLREKAEEGRWLPPGVKHPCGMAVDLGTTHVCLSLFDLAKGRWLSDRWGRNPQQDFGADVVTRLAAAAESPDAAREMSRLAVAAIGEALLDIATREGFDPRRVVNVTVVGNTAMLALLSGRNFGLLLQPDYWTQPVDCTPLETSSWVEEWQVSSKAEVDVVAPLAGFVGSDLLAGLVSTRFTEGVAPALFIDFGTNSEIALWSGDELWVTSSAGGPAFESSGISCGAPAEAGAVFRVRLDADGGVDCQIIGDDRAKGLCGSGLVDLVACLLDSGRLTSAGKFFGGEAGYAFSAGGTELTLTKGDVDLLQRAKAAIGVGIRALCVHAGVGLKDLQRVCVGGAFGRYLDVGSAQAIGLLPPVPPETVELAGNTALAGCCDIMLSSLAAERLKKLRSRARLVNLAHYADFEQAFFENLYLQPLREV</sequence>
<dbReference type="PROSITE" id="PS51085">
    <property type="entry name" value="2FE2S_FER_2"/>
    <property type="match status" value="1"/>
</dbReference>
<dbReference type="InterPro" id="IPR027980">
    <property type="entry name" value="RACo_C"/>
</dbReference>
<dbReference type="STRING" id="1163617.SCD_n01910"/>
<dbReference type="OrthoDB" id="9806704at2"/>
<dbReference type="PANTHER" id="PTHR42895">
    <property type="entry name" value="IRON-SULFUR CLUSTER-BINDING PROTEIN-RELATED"/>
    <property type="match status" value="1"/>
</dbReference>
<evidence type="ECO:0000313" key="2">
    <source>
        <dbReference type="EMBL" id="BAN35721.1"/>
    </source>
</evidence>
<gene>
    <name evidence="2" type="ORF">SCD_n01910</name>
</gene>
<dbReference type="InterPro" id="IPR041414">
    <property type="entry name" value="Raco-like_middle"/>
</dbReference>